<evidence type="ECO:0000313" key="2">
    <source>
        <dbReference type="Proteomes" id="UP000826212"/>
    </source>
</evidence>
<name>A0AC61NJY6_9BACT</name>
<reference evidence="1" key="1">
    <citation type="submission" date="2021-08" db="EMBL/GenBank/DDBJ databases">
        <title>Novel anaerobic bacterium isolated from sea squirt in East Sea, Republic of Korea.</title>
        <authorList>
            <person name="Nguyen T.H."/>
            <person name="Li Z."/>
            <person name="Lee Y.-J."/>
            <person name="Ko J."/>
            <person name="Kim S.-G."/>
        </authorList>
    </citation>
    <scope>NUCLEOTIDE SEQUENCE</scope>
    <source>
        <strain evidence="1">KCTC 25031</strain>
    </source>
</reference>
<evidence type="ECO:0000313" key="1">
    <source>
        <dbReference type="EMBL" id="QZE15878.1"/>
    </source>
</evidence>
<keyword evidence="2" id="KW-1185">Reference proteome</keyword>
<gene>
    <name evidence="1" type="ORF">K4L44_08615</name>
</gene>
<dbReference type="EMBL" id="CP081303">
    <property type="protein sequence ID" value="QZE15878.1"/>
    <property type="molecule type" value="Genomic_DNA"/>
</dbReference>
<dbReference type="Proteomes" id="UP000826212">
    <property type="component" value="Chromosome"/>
</dbReference>
<organism evidence="1 2">
    <name type="scientific">Halosquirtibacter laminarini</name>
    <dbReference type="NCBI Taxonomy" id="3374600"/>
    <lineage>
        <taxon>Bacteria</taxon>
        <taxon>Pseudomonadati</taxon>
        <taxon>Bacteroidota</taxon>
        <taxon>Bacteroidia</taxon>
        <taxon>Marinilabiliales</taxon>
        <taxon>Prolixibacteraceae</taxon>
        <taxon>Halosquirtibacter</taxon>
    </lineage>
</organism>
<sequence length="291" mass="32851">MKIFKPSELIINTDGSVFHLHLFPEEIADKILLVGDPGRVKLVASFFESTEFERENREFFTITGKYKGERFTVVSTGIGTDNIDIVVNELDALANIDFETRTEKAEKRSLTLVRMGTSGALQPNIPVNSFVLSKTAIGFDGLLNYYAYAEKITNIEFENQFMEYTSWNPRLTTPYVVDGSEDIYQKMASSETVEGITISAPGFYAPQGRELRVPLGDPELNDKIGSFRYNDRAITNFEMECSAIYGLSKHMGHEAMTICTIIANRVRKEANADYKSRVKEMISYTLEHLKA</sequence>
<accession>A0AC61NJY6</accession>
<proteinExistence type="predicted"/>
<protein>
    <submittedName>
        <fullName evidence="1">Nucleoside phosphorylase</fullName>
    </submittedName>
</protein>